<dbReference type="InterPro" id="IPR007560">
    <property type="entry name" value="Restrct_endonuc_IV_Mrr"/>
</dbReference>
<organism evidence="2 3">
    <name type="scientific">Pseudomonas oryzihabitans</name>
    <dbReference type="NCBI Taxonomy" id="47885"/>
    <lineage>
        <taxon>Bacteria</taxon>
        <taxon>Pseudomonadati</taxon>
        <taxon>Pseudomonadota</taxon>
        <taxon>Gammaproteobacteria</taxon>
        <taxon>Pseudomonadales</taxon>
        <taxon>Pseudomonadaceae</taxon>
        <taxon>Pseudomonas</taxon>
    </lineage>
</organism>
<dbReference type="Gene3D" id="3.40.1350.10">
    <property type="match status" value="1"/>
</dbReference>
<dbReference type="Proteomes" id="UP000250579">
    <property type="component" value="Chromosome"/>
</dbReference>
<dbReference type="GO" id="GO:0009307">
    <property type="term" value="P:DNA restriction-modification system"/>
    <property type="evidence" value="ECO:0007669"/>
    <property type="project" value="InterPro"/>
</dbReference>
<dbReference type="InterPro" id="IPR052906">
    <property type="entry name" value="Type_IV_Methyl-Rstrct_Enzyme"/>
</dbReference>
<dbReference type="EMBL" id="CP022198">
    <property type="protein sequence ID" value="AXA68167.1"/>
    <property type="molecule type" value="Genomic_DNA"/>
</dbReference>
<dbReference type="GO" id="GO:0015666">
    <property type="term" value="F:restriction endodeoxyribonuclease activity"/>
    <property type="evidence" value="ECO:0007669"/>
    <property type="project" value="TreeGrafter"/>
</dbReference>
<gene>
    <name evidence="2" type="ORF">CE139_20985</name>
</gene>
<proteinExistence type="predicted"/>
<keyword evidence="2" id="KW-0255">Endonuclease</keyword>
<dbReference type="Pfam" id="PF04471">
    <property type="entry name" value="Mrr_cat"/>
    <property type="match status" value="1"/>
</dbReference>
<feature type="domain" description="Restriction endonuclease type IV Mrr" evidence="1">
    <location>
        <begin position="179"/>
        <end position="296"/>
    </location>
</feature>
<dbReference type="SUPFAM" id="SSF52980">
    <property type="entry name" value="Restriction endonuclease-like"/>
    <property type="match status" value="1"/>
</dbReference>
<sequence length="430" mass="48321">MCNLDSVRGWSGRRLAGNARRDGSGRVQGLFSEMSVVAYSDADLEKRISRVQADLVAWAESHEIWYDSGFTTYAKRVGAEPGQEAVTFVLYSSGPLAEMLDGDLDPPLRAQFDQIADRHGFWYENQDGISYHFFATTDELQTAYDAYFHWKWVCSLIVDDFGDLYDELYQYFHARPERLQNLHHRDFEIFLHRLFQSQGYESELGPGVGDGGVDVRLLQRGPLGDTLAYVQAKRYSPSNPIGLEAVAALRGVIANDGVDRGIFVTTSRYLPSAEAFARRSSGVLELKTSTDVAQWCKDAEGGVIKDKSTLISDAHVLSILRKVERGQHVSVVHARSRYYTIGNVFALVLKETRQAALLLILPKVNVGGAPGALEGHEFPTLDDRVLGFKNSHTVFRAKRRVDDHGAVSYWDGRNLFHVWDRRPCHFSLLD</sequence>
<dbReference type="AlphaFoldDB" id="A0A2Z5AC63"/>
<reference evidence="2 3" key="1">
    <citation type="submission" date="2017-06" db="EMBL/GenBank/DDBJ databases">
        <title>Evolution towards high GC content and high-temperature stress adaptation in endophytic Pseudomonas oryzihabitans impacted its plant-growth promoting traits.</title>
        <authorList>
            <person name="Nascimento F.X."/>
        </authorList>
    </citation>
    <scope>NUCLEOTIDE SEQUENCE [LARGE SCALE GENOMIC DNA]</scope>
    <source>
        <strain evidence="2 3">MS8</strain>
    </source>
</reference>
<evidence type="ECO:0000313" key="2">
    <source>
        <dbReference type="EMBL" id="AXA68167.1"/>
    </source>
</evidence>
<evidence type="ECO:0000259" key="1">
    <source>
        <dbReference type="Pfam" id="PF04471"/>
    </source>
</evidence>
<keyword evidence="2" id="KW-0378">Hydrolase</keyword>
<dbReference type="PANTHER" id="PTHR30015">
    <property type="entry name" value="MRR RESTRICTION SYSTEM PROTEIN"/>
    <property type="match status" value="1"/>
</dbReference>
<name>A0A2Z5AC63_9PSED</name>
<evidence type="ECO:0000313" key="3">
    <source>
        <dbReference type="Proteomes" id="UP000250579"/>
    </source>
</evidence>
<dbReference type="GO" id="GO:0003677">
    <property type="term" value="F:DNA binding"/>
    <property type="evidence" value="ECO:0007669"/>
    <property type="project" value="InterPro"/>
</dbReference>
<keyword evidence="2" id="KW-0540">Nuclease</keyword>
<dbReference type="PANTHER" id="PTHR30015:SF7">
    <property type="entry name" value="TYPE IV METHYL-DIRECTED RESTRICTION ENZYME ECOKMRR"/>
    <property type="match status" value="1"/>
</dbReference>
<dbReference type="InterPro" id="IPR011335">
    <property type="entry name" value="Restrct_endonuc-II-like"/>
</dbReference>
<accession>A0A2Z5AC63</accession>
<dbReference type="InterPro" id="IPR011856">
    <property type="entry name" value="tRNA_endonuc-like_dom_sf"/>
</dbReference>
<protein>
    <submittedName>
        <fullName evidence="2">Restriction endonuclease</fullName>
    </submittedName>
</protein>